<dbReference type="InterPro" id="IPR008269">
    <property type="entry name" value="Lon_proteolytic"/>
</dbReference>
<organism evidence="4 5">
    <name type="scientific">Sporosarcina siberiensis</name>
    <dbReference type="NCBI Taxonomy" id="1365606"/>
    <lineage>
        <taxon>Bacteria</taxon>
        <taxon>Bacillati</taxon>
        <taxon>Bacillota</taxon>
        <taxon>Bacilli</taxon>
        <taxon>Bacillales</taxon>
        <taxon>Caryophanaceae</taxon>
        <taxon>Sporosarcina</taxon>
    </lineage>
</organism>
<feature type="domain" description="Lon proteolytic" evidence="3">
    <location>
        <begin position="575"/>
        <end position="770"/>
    </location>
</feature>
<dbReference type="Pfam" id="PF05362">
    <property type="entry name" value="Lon_C"/>
    <property type="match status" value="1"/>
</dbReference>
<keyword evidence="5" id="KW-1185">Reference proteome</keyword>
<keyword evidence="2" id="KW-0720">Serine protease</keyword>
<dbReference type="PRINTS" id="PR00830">
    <property type="entry name" value="ENDOLAPTASE"/>
</dbReference>
<feature type="active site" evidence="2">
    <location>
        <position position="665"/>
    </location>
</feature>
<evidence type="ECO:0000256" key="1">
    <source>
        <dbReference type="ARBA" id="ARBA00022670"/>
    </source>
</evidence>
<dbReference type="PANTHER" id="PTHR10046">
    <property type="entry name" value="ATP DEPENDENT LON PROTEASE FAMILY MEMBER"/>
    <property type="match status" value="1"/>
</dbReference>
<dbReference type="EC" id="3.4.21.53" evidence="2"/>
<dbReference type="InterPro" id="IPR027417">
    <property type="entry name" value="P-loop_NTPase"/>
</dbReference>
<comment type="caution">
    <text evidence="4">The sequence shown here is derived from an EMBL/GenBank/DDBJ whole genome shotgun (WGS) entry which is preliminary data.</text>
</comment>
<gene>
    <name evidence="4" type="ORF">ACFSFY_12220</name>
</gene>
<dbReference type="InterPro" id="IPR020568">
    <property type="entry name" value="Ribosomal_Su5_D2-typ_SF"/>
</dbReference>
<dbReference type="Proteomes" id="UP001597218">
    <property type="component" value="Unassembled WGS sequence"/>
</dbReference>
<dbReference type="Pfam" id="PF20436">
    <property type="entry name" value="LonB_AAA-LID"/>
    <property type="match status" value="1"/>
</dbReference>
<dbReference type="InterPro" id="IPR041699">
    <property type="entry name" value="AAA_32"/>
</dbReference>
<sequence length="806" mass="91494">MDHFNIRSIRKQASLAPQDLKRFVDYSMLQFESTEQVEKLTTIVGQQRARTVMNFGLHVHKPGYHVYVCGIEGTGKTSFVNSIVNDFAKRDGHLFDWCYVNNFEDEYKPKVLKLPVGLGKQLQKSMENLLKDLKEDIPNTFLDENHQKSRISIIQNYKEKEELIYKSTSKIATEHGFLIKQSGPTILTIPMGEDGQPISEEAYNLLDEEQLATIAKDSAKLQDVIREATKSILHFEQELKRTLSGFDHQTALIAIDFHIDELIKDYKECPEVIHYLKEVRKDLVTNFHAFLPNETKKDEKQLGILFKDDHQTFKKYTINLLVDNSETVGMPVISADNPTFYNLIGKVVYENRMGALNTDFTKIKPGYLHDANGGYLLIQAKDIFSKGLAWEGIKRALLTYKLQIENIGEHTGSIATASVNPDPIPLDVKIIIIGNMDIYRTLYNLDEDFRKLFKIRVDFDVEMEYNQDNITGLARFIHTLCKKHNLRHFDRTAVAKIVEYSSRLAEHQNKLSTRFNRQVEIIYEADAWANMMGDDLITAKHIEKAIKEKIYRSNLTEEKIQARIDDGSILIDTEGEKIGQVNGLAVYDLGEYHFGKPSRITATTFMGRKGFVNIERESKMSGNIHNKGVYILGGYLGQKFAQKYPLVLTAHIAFEQSYGGVDGDSASSTELYAILSSLAEIPIDQGLAVTGSVNQNGEIQPIGGVNEKIEGFYNVCKNKGLTGKQGVLIPHQNVKNLMLNDEVIDAVRDGQFHIYKVQTIEEGIEILTNVPAGQPNKHGDYEKETVYGKVADKLQMFMEIAQEQER</sequence>
<dbReference type="EMBL" id="JBHUGI010000032">
    <property type="protein sequence ID" value="MFD1928799.1"/>
    <property type="molecule type" value="Genomic_DNA"/>
</dbReference>
<dbReference type="InterPro" id="IPR046843">
    <property type="entry name" value="LonB_AAA-LID"/>
</dbReference>
<dbReference type="Gene3D" id="3.30.230.10">
    <property type="match status" value="1"/>
</dbReference>
<evidence type="ECO:0000313" key="5">
    <source>
        <dbReference type="Proteomes" id="UP001597218"/>
    </source>
</evidence>
<evidence type="ECO:0000256" key="2">
    <source>
        <dbReference type="PROSITE-ProRule" id="PRU01122"/>
    </source>
</evidence>
<protein>
    <recommendedName>
        <fullName evidence="2">endopeptidase La</fullName>
        <ecNumber evidence="2">3.4.21.53</ecNumber>
    </recommendedName>
</protein>
<evidence type="ECO:0000313" key="4">
    <source>
        <dbReference type="EMBL" id="MFD1928799.1"/>
    </source>
</evidence>
<dbReference type="Gene3D" id="3.40.50.300">
    <property type="entry name" value="P-loop containing nucleotide triphosphate hydrolases"/>
    <property type="match status" value="2"/>
</dbReference>
<dbReference type="InterPro" id="IPR046844">
    <property type="entry name" value="Lon-like_helical"/>
</dbReference>
<dbReference type="SUPFAM" id="SSF52540">
    <property type="entry name" value="P-loop containing nucleoside triphosphate hydrolases"/>
    <property type="match status" value="1"/>
</dbReference>
<comment type="similarity">
    <text evidence="2">Belongs to the peptidase S16 family.</text>
</comment>
<dbReference type="Pfam" id="PF20437">
    <property type="entry name" value="LonC_helical"/>
    <property type="match status" value="1"/>
</dbReference>
<keyword evidence="1 2" id="KW-0645">Protease</keyword>
<dbReference type="InterPro" id="IPR014721">
    <property type="entry name" value="Ribsml_uS5_D2-typ_fold_subgr"/>
</dbReference>
<keyword evidence="2" id="KW-0378">Hydrolase</keyword>
<dbReference type="Pfam" id="PF13654">
    <property type="entry name" value="AAA_32"/>
    <property type="match status" value="1"/>
</dbReference>
<comment type="catalytic activity">
    <reaction evidence="2">
        <text>Hydrolysis of proteins in presence of ATP.</text>
        <dbReference type="EC" id="3.4.21.53"/>
    </reaction>
</comment>
<dbReference type="RefSeq" id="WP_381538406.1">
    <property type="nucleotide sequence ID" value="NZ_JBHUGI010000032.1"/>
</dbReference>
<feature type="active site" evidence="2">
    <location>
        <position position="708"/>
    </location>
</feature>
<dbReference type="SUPFAM" id="SSF54211">
    <property type="entry name" value="Ribosomal protein S5 domain 2-like"/>
    <property type="match status" value="1"/>
</dbReference>
<accession>A0ABW4SK57</accession>
<dbReference type="PROSITE" id="PS51786">
    <property type="entry name" value="LON_PROTEOLYTIC"/>
    <property type="match status" value="1"/>
</dbReference>
<dbReference type="InterPro" id="IPR027065">
    <property type="entry name" value="Lon_Prtase"/>
</dbReference>
<name>A0ABW4SK57_9BACL</name>
<dbReference type="Gene3D" id="1.10.8.60">
    <property type="match status" value="1"/>
</dbReference>
<evidence type="ECO:0000259" key="3">
    <source>
        <dbReference type="PROSITE" id="PS51786"/>
    </source>
</evidence>
<proteinExistence type="inferred from homology"/>
<reference evidence="5" key="1">
    <citation type="journal article" date="2019" name="Int. J. Syst. Evol. Microbiol.">
        <title>The Global Catalogue of Microorganisms (GCM) 10K type strain sequencing project: providing services to taxonomists for standard genome sequencing and annotation.</title>
        <authorList>
            <consortium name="The Broad Institute Genomics Platform"/>
            <consortium name="The Broad Institute Genome Sequencing Center for Infectious Disease"/>
            <person name="Wu L."/>
            <person name="Ma J."/>
        </authorList>
    </citation>
    <scope>NUCLEOTIDE SEQUENCE [LARGE SCALE GENOMIC DNA]</scope>
    <source>
        <strain evidence="5">CGMCC 4.7177</strain>
    </source>
</reference>